<organism evidence="1 2">
    <name type="scientific">Cetraspora pellucida</name>
    <dbReference type="NCBI Taxonomy" id="1433469"/>
    <lineage>
        <taxon>Eukaryota</taxon>
        <taxon>Fungi</taxon>
        <taxon>Fungi incertae sedis</taxon>
        <taxon>Mucoromycota</taxon>
        <taxon>Glomeromycotina</taxon>
        <taxon>Glomeromycetes</taxon>
        <taxon>Diversisporales</taxon>
        <taxon>Gigasporaceae</taxon>
        <taxon>Cetraspora</taxon>
    </lineage>
</organism>
<proteinExistence type="predicted"/>
<evidence type="ECO:0000313" key="1">
    <source>
        <dbReference type="EMBL" id="CAG8641219.1"/>
    </source>
</evidence>
<sequence>SALDAVALLDKPKVFKKRPSVLLTVSDVSLVVSSYFRDSAQLIDVLFR</sequence>
<comment type="caution">
    <text evidence="1">The sequence shown here is derived from an EMBL/GenBank/DDBJ whole genome shotgun (WGS) entry which is preliminary data.</text>
</comment>
<feature type="non-terminal residue" evidence="1">
    <location>
        <position position="1"/>
    </location>
</feature>
<reference evidence="1" key="1">
    <citation type="submission" date="2021-06" db="EMBL/GenBank/DDBJ databases">
        <authorList>
            <person name="Kallberg Y."/>
            <person name="Tangrot J."/>
            <person name="Rosling A."/>
        </authorList>
    </citation>
    <scope>NUCLEOTIDE SEQUENCE</scope>
    <source>
        <strain evidence="1">28 12/20/2015</strain>
    </source>
</reference>
<accession>A0ACA9N8R9</accession>
<evidence type="ECO:0000313" key="2">
    <source>
        <dbReference type="Proteomes" id="UP000789366"/>
    </source>
</evidence>
<keyword evidence="2" id="KW-1185">Reference proteome</keyword>
<dbReference type="EMBL" id="CAJVPW010013046">
    <property type="protein sequence ID" value="CAG8641219.1"/>
    <property type="molecule type" value="Genomic_DNA"/>
</dbReference>
<protein>
    <submittedName>
        <fullName evidence="1">12054_t:CDS:1</fullName>
    </submittedName>
</protein>
<dbReference type="Proteomes" id="UP000789366">
    <property type="component" value="Unassembled WGS sequence"/>
</dbReference>
<name>A0ACA9N8R9_9GLOM</name>
<feature type="non-terminal residue" evidence="1">
    <location>
        <position position="48"/>
    </location>
</feature>
<gene>
    <name evidence="1" type="ORF">SPELUC_LOCUS8578</name>
</gene>